<dbReference type="InterPro" id="IPR040240">
    <property type="entry name" value="TAF1"/>
</dbReference>
<keyword evidence="1" id="KW-0805">Transcription regulation</keyword>
<dbReference type="GO" id="GO:0016251">
    <property type="term" value="F:RNA polymerase II general transcription initiation factor activity"/>
    <property type="evidence" value="ECO:0007669"/>
    <property type="project" value="InterPro"/>
</dbReference>
<sequence>MASTMFSMHILRCCSSGLSHLSSGSDFPFLYNDPLRITKRTSFLLEEVDFGVHPVGQHNLSLKSNHQTDETLVPIPVQLIEQYVLLISPTSSSTLFAFSNILAVPNLLQGCHYRDSKDGRDEDDEEEYEEVDNQLLGFMFGNVDNAGDLEVDYLDEDAKEHLAALAEELGSSLTDIDLSVKSSQTPAGCHGLRITQRKSRAALRQLPGEDYGEKAEDAVDYEYIDEQYEGPEIQAASEEDYLLPKKDFFSAGVSLITLKPTTSLFDDEDYDEHEEFEKEHEVVDKEIEVSTVPLSGEKGECGLAVLQGEKSIEDEQQVGSLGNEEVMAVEGEDINEEVVDILKEPIDYQVSVPLPVLFVEDGSVILWFSEIFGIQEPLRKRGKGDQRYYTHRDKYNIMDFSNLVEEDEEAYLKGSVKRFSSIQALEVQQDISFLSDDSSEFAKFGVVEDALPISDELRKDSCLSAEPMKEDLMVNLYVGWQLILSPKFFPLDQNDWEEKILWDNSSEVRDSSVESCEITEPEMDTDFIGETELESGQHNVLSMNPDEKNHHNVMQNTPVLLDPFGSRNSSEHTDHVSRESKCHPQLLRLESRLDMDSLNIEDVRRDNVAAELCQSDAVKQFSILTLQNRDMMEGSWLDNIIWEPQEAVGKPKLILDLQDEQMLFEILDNKDSKHLQLHAGAMIVIRSVKPDSADSFELPSRQHQSD</sequence>
<feature type="domain" description="TAFII-230 TBP-binding" evidence="3">
    <location>
        <begin position="123"/>
        <end position="167"/>
    </location>
</feature>
<dbReference type="GO" id="GO:0004402">
    <property type="term" value="F:histone acetyltransferase activity"/>
    <property type="evidence" value="ECO:0007669"/>
    <property type="project" value="InterPro"/>
</dbReference>
<proteinExistence type="predicted"/>
<accession>A0AA39S620</accession>
<protein>
    <recommendedName>
        <fullName evidence="3">TAFII-230 TBP-binding domain-containing protein</fullName>
    </recommendedName>
</protein>
<reference evidence="4" key="2">
    <citation type="submission" date="2023-06" db="EMBL/GenBank/DDBJ databases">
        <authorList>
            <person name="Swenson N.G."/>
            <person name="Wegrzyn J.L."/>
            <person name="Mcevoy S.L."/>
        </authorList>
    </citation>
    <scope>NUCLEOTIDE SEQUENCE</scope>
    <source>
        <strain evidence="4">NS2018</strain>
        <tissue evidence="4">Leaf</tissue>
    </source>
</reference>
<organism evidence="4 5">
    <name type="scientific">Acer saccharum</name>
    <name type="common">Sugar maple</name>
    <dbReference type="NCBI Taxonomy" id="4024"/>
    <lineage>
        <taxon>Eukaryota</taxon>
        <taxon>Viridiplantae</taxon>
        <taxon>Streptophyta</taxon>
        <taxon>Embryophyta</taxon>
        <taxon>Tracheophyta</taxon>
        <taxon>Spermatophyta</taxon>
        <taxon>Magnoliopsida</taxon>
        <taxon>eudicotyledons</taxon>
        <taxon>Gunneridae</taxon>
        <taxon>Pentapetalae</taxon>
        <taxon>rosids</taxon>
        <taxon>malvids</taxon>
        <taxon>Sapindales</taxon>
        <taxon>Sapindaceae</taxon>
        <taxon>Hippocastanoideae</taxon>
        <taxon>Acereae</taxon>
        <taxon>Acer</taxon>
    </lineage>
</organism>
<dbReference type="GO" id="GO:0005669">
    <property type="term" value="C:transcription factor TFIID complex"/>
    <property type="evidence" value="ECO:0007669"/>
    <property type="project" value="InterPro"/>
</dbReference>
<dbReference type="InterPro" id="IPR036741">
    <property type="entry name" value="TAFII-230_TBP-bd_sf"/>
</dbReference>
<keyword evidence="2" id="KW-0804">Transcription</keyword>
<evidence type="ECO:0000256" key="2">
    <source>
        <dbReference type="ARBA" id="ARBA00023163"/>
    </source>
</evidence>
<evidence type="ECO:0000313" key="4">
    <source>
        <dbReference type="EMBL" id="KAK0585829.1"/>
    </source>
</evidence>
<dbReference type="Proteomes" id="UP001168877">
    <property type="component" value="Unassembled WGS sequence"/>
</dbReference>
<evidence type="ECO:0000259" key="3">
    <source>
        <dbReference type="Pfam" id="PF09247"/>
    </source>
</evidence>
<gene>
    <name evidence="4" type="ORF">LWI29_034578</name>
</gene>
<name>A0AA39S620_ACESA</name>
<evidence type="ECO:0000313" key="5">
    <source>
        <dbReference type="Proteomes" id="UP001168877"/>
    </source>
</evidence>
<dbReference type="InterPro" id="IPR009067">
    <property type="entry name" value="TAF_II_230-bd"/>
</dbReference>
<comment type="caution">
    <text evidence="4">The sequence shown here is derived from an EMBL/GenBank/DDBJ whole genome shotgun (WGS) entry which is preliminary data.</text>
</comment>
<dbReference type="PANTHER" id="PTHR13900:SF0">
    <property type="entry name" value="TRANSCRIPTION INITIATION FACTOR TFIID SUBUNIT 1"/>
    <property type="match status" value="1"/>
</dbReference>
<dbReference type="Gene3D" id="1.10.1100.10">
    <property type="entry name" value="TAFII-230 TBP-binding domain"/>
    <property type="match status" value="1"/>
</dbReference>
<dbReference type="EMBL" id="JAUESC010000383">
    <property type="protein sequence ID" value="KAK0585829.1"/>
    <property type="molecule type" value="Genomic_DNA"/>
</dbReference>
<reference evidence="4" key="1">
    <citation type="journal article" date="2022" name="Plant J.">
        <title>Strategies of tolerance reflected in two North American maple genomes.</title>
        <authorList>
            <person name="McEvoy S.L."/>
            <person name="Sezen U.U."/>
            <person name="Trouern-Trend A."/>
            <person name="McMahon S.M."/>
            <person name="Schaberg P.G."/>
            <person name="Yang J."/>
            <person name="Wegrzyn J.L."/>
            <person name="Swenson N.G."/>
        </authorList>
    </citation>
    <scope>NUCLEOTIDE SEQUENCE</scope>
    <source>
        <strain evidence="4">NS2018</strain>
    </source>
</reference>
<dbReference type="AlphaFoldDB" id="A0AA39S620"/>
<dbReference type="PANTHER" id="PTHR13900">
    <property type="entry name" value="TRANSCRIPTION INITIATION FACTOR TFIID"/>
    <property type="match status" value="1"/>
</dbReference>
<dbReference type="SUPFAM" id="SSF47055">
    <property type="entry name" value="TAF(II)230 TBP-binding fragment"/>
    <property type="match status" value="1"/>
</dbReference>
<dbReference type="GO" id="GO:0051123">
    <property type="term" value="P:RNA polymerase II preinitiation complex assembly"/>
    <property type="evidence" value="ECO:0007669"/>
    <property type="project" value="TreeGrafter"/>
</dbReference>
<keyword evidence="5" id="KW-1185">Reference proteome</keyword>
<evidence type="ECO:0000256" key="1">
    <source>
        <dbReference type="ARBA" id="ARBA00023015"/>
    </source>
</evidence>
<dbReference type="GO" id="GO:0017025">
    <property type="term" value="F:TBP-class protein binding"/>
    <property type="evidence" value="ECO:0007669"/>
    <property type="project" value="InterPro"/>
</dbReference>
<dbReference type="Pfam" id="PF09247">
    <property type="entry name" value="TBP-binding"/>
    <property type="match status" value="1"/>
</dbReference>